<dbReference type="Pfam" id="PF09748">
    <property type="entry name" value="Med10"/>
    <property type="match status" value="1"/>
</dbReference>
<gene>
    <name evidence="6" type="primary">MED10</name>
    <name evidence="7" type="ORF">GBAR_LOCUS18552</name>
</gene>
<evidence type="ECO:0000256" key="2">
    <source>
        <dbReference type="ARBA" id="ARBA00005389"/>
    </source>
</evidence>
<dbReference type="GO" id="GO:0006357">
    <property type="term" value="P:regulation of transcription by RNA polymerase II"/>
    <property type="evidence" value="ECO:0007669"/>
    <property type="project" value="InterPro"/>
</dbReference>
<evidence type="ECO:0000256" key="3">
    <source>
        <dbReference type="ARBA" id="ARBA00023015"/>
    </source>
</evidence>
<comment type="similarity">
    <text evidence="2 6">Belongs to the Mediator complex subunit 10 family.</text>
</comment>
<reference evidence="7" key="1">
    <citation type="submission" date="2023-03" db="EMBL/GenBank/DDBJ databases">
        <authorList>
            <person name="Steffen K."/>
            <person name="Cardenas P."/>
        </authorList>
    </citation>
    <scope>NUCLEOTIDE SEQUENCE</scope>
</reference>
<proteinExistence type="inferred from homology"/>
<dbReference type="GO" id="GO:0016592">
    <property type="term" value="C:mediator complex"/>
    <property type="evidence" value="ECO:0007669"/>
    <property type="project" value="InterPro"/>
</dbReference>
<sequence length="145" mass="16701">MASKSEAADELQTQRKLGTLQDKLESFIENLRSVGVIAGDFQHNGQIVLNDRLNRVVEDMRNLDRMKEEYAGVQIPLSVLNYIDTGRNPELFTRHQLEQTLSDYEAVQRKVQAYKQEFRAELIQQLQKPFEAEIAAYLASCPEEK</sequence>
<evidence type="ECO:0000256" key="1">
    <source>
        <dbReference type="ARBA" id="ARBA00004123"/>
    </source>
</evidence>
<name>A0AA35WT61_GEOBA</name>
<keyword evidence="6" id="KW-0010">Activator</keyword>
<accession>A0AA35WT61</accession>
<keyword evidence="4 6" id="KW-0804">Transcription</keyword>
<organism evidence="7 8">
    <name type="scientific">Geodia barretti</name>
    <name type="common">Barrett's horny sponge</name>
    <dbReference type="NCBI Taxonomy" id="519541"/>
    <lineage>
        <taxon>Eukaryota</taxon>
        <taxon>Metazoa</taxon>
        <taxon>Porifera</taxon>
        <taxon>Demospongiae</taxon>
        <taxon>Heteroscleromorpha</taxon>
        <taxon>Tetractinellida</taxon>
        <taxon>Astrophorina</taxon>
        <taxon>Geodiidae</taxon>
        <taxon>Geodia</taxon>
    </lineage>
</organism>
<evidence type="ECO:0000313" key="8">
    <source>
        <dbReference type="Proteomes" id="UP001174909"/>
    </source>
</evidence>
<dbReference type="InterPro" id="IPR019145">
    <property type="entry name" value="Mediator_Med10"/>
</dbReference>
<comment type="subunit">
    <text evidence="6">Component of the Mediator complex.</text>
</comment>
<dbReference type="Proteomes" id="UP001174909">
    <property type="component" value="Unassembled WGS sequence"/>
</dbReference>
<keyword evidence="3 6" id="KW-0805">Transcription regulation</keyword>
<evidence type="ECO:0000256" key="5">
    <source>
        <dbReference type="ARBA" id="ARBA00023242"/>
    </source>
</evidence>
<protein>
    <recommendedName>
        <fullName evidence="6">Mediator of RNA polymerase II transcription subunit 10</fullName>
    </recommendedName>
    <alternativeName>
        <fullName evidence="6">Mediator complex subunit 10</fullName>
    </alternativeName>
</protein>
<evidence type="ECO:0000256" key="4">
    <source>
        <dbReference type="ARBA" id="ARBA00023163"/>
    </source>
</evidence>
<dbReference type="GO" id="GO:0003712">
    <property type="term" value="F:transcription coregulator activity"/>
    <property type="evidence" value="ECO:0007669"/>
    <property type="project" value="InterPro"/>
</dbReference>
<comment type="function">
    <text evidence="6">Component of the Mediator complex, a coactivator involved in the regulated transcription of nearly all RNA polymerase II-dependent genes. Mediator functions as a bridge to convey information from gene-specific regulatory proteins to the basal RNA polymerase II transcription machinery. Mediator is recruited to promoters by direct interactions with regulatory proteins and serves as a scaffold for the assembly of a functional preinitiation complex with RNA polymerase II and the general transcription factors.</text>
</comment>
<evidence type="ECO:0000313" key="7">
    <source>
        <dbReference type="EMBL" id="CAI8032873.1"/>
    </source>
</evidence>
<dbReference type="EMBL" id="CASHTH010002633">
    <property type="protein sequence ID" value="CAI8032873.1"/>
    <property type="molecule type" value="Genomic_DNA"/>
</dbReference>
<comment type="subcellular location">
    <subcellularLocation>
        <location evidence="1 6">Nucleus</location>
    </subcellularLocation>
</comment>
<dbReference type="AlphaFoldDB" id="A0AA35WT61"/>
<evidence type="ECO:0000256" key="6">
    <source>
        <dbReference type="RuleBase" id="RU364146"/>
    </source>
</evidence>
<keyword evidence="8" id="KW-1185">Reference proteome</keyword>
<keyword evidence="5 6" id="KW-0539">Nucleus</keyword>
<comment type="caution">
    <text evidence="7">The sequence shown here is derived from an EMBL/GenBank/DDBJ whole genome shotgun (WGS) entry which is preliminary data.</text>
</comment>